<evidence type="ECO:0000256" key="3">
    <source>
        <dbReference type="ARBA" id="ARBA00022692"/>
    </source>
</evidence>
<feature type="transmembrane region" description="Helical" evidence="7">
    <location>
        <begin position="6"/>
        <end position="28"/>
    </location>
</feature>
<comment type="subcellular location">
    <subcellularLocation>
        <location evidence="1">Membrane</location>
        <topology evidence="1">Multi-pass membrane protein</topology>
    </subcellularLocation>
</comment>
<keyword evidence="4 7" id="KW-1133">Transmembrane helix</keyword>
<reference evidence="8 9" key="1">
    <citation type="journal article" date="2006" name="Science">
        <title>Phytophthora genome sequences uncover evolutionary origins and mechanisms of pathogenesis.</title>
        <authorList>
            <person name="Tyler B.M."/>
            <person name="Tripathy S."/>
            <person name="Zhang X."/>
            <person name="Dehal P."/>
            <person name="Jiang R.H."/>
            <person name="Aerts A."/>
            <person name="Arredondo F.D."/>
            <person name="Baxter L."/>
            <person name="Bensasson D."/>
            <person name="Beynon J.L."/>
            <person name="Chapman J."/>
            <person name="Damasceno C.M."/>
            <person name="Dorrance A.E."/>
            <person name="Dou D."/>
            <person name="Dickerman A.W."/>
            <person name="Dubchak I.L."/>
            <person name="Garbelotto M."/>
            <person name="Gijzen M."/>
            <person name="Gordon S.G."/>
            <person name="Govers F."/>
            <person name="Grunwald N.J."/>
            <person name="Huang W."/>
            <person name="Ivors K.L."/>
            <person name="Jones R.W."/>
            <person name="Kamoun S."/>
            <person name="Krampis K."/>
            <person name="Lamour K.H."/>
            <person name="Lee M.K."/>
            <person name="McDonald W.H."/>
            <person name="Medina M."/>
            <person name="Meijer H.J."/>
            <person name="Nordberg E.K."/>
            <person name="Maclean D.J."/>
            <person name="Ospina-Giraldo M.D."/>
            <person name="Morris P.F."/>
            <person name="Phuntumart V."/>
            <person name="Putnam N.H."/>
            <person name="Rash S."/>
            <person name="Rose J.K."/>
            <person name="Sakihama Y."/>
            <person name="Salamov A.A."/>
            <person name="Savidor A."/>
            <person name="Scheuring C.F."/>
            <person name="Smith B.M."/>
            <person name="Sobral B.W."/>
            <person name="Terry A."/>
            <person name="Torto-Alalibo T.A."/>
            <person name="Win J."/>
            <person name="Xu Z."/>
            <person name="Zhang H."/>
            <person name="Grigoriev I.V."/>
            <person name="Rokhsar D.S."/>
            <person name="Boore J.L."/>
        </authorList>
    </citation>
    <scope>NUCLEOTIDE SEQUENCE [LARGE SCALE GENOMIC DNA]</scope>
    <source>
        <strain evidence="8 9">P6497</strain>
    </source>
</reference>
<dbReference type="PANTHER" id="PTHR23504">
    <property type="entry name" value="MAJOR FACILITATOR SUPERFAMILY DOMAIN-CONTAINING PROTEIN 10"/>
    <property type="match status" value="1"/>
</dbReference>
<dbReference type="Pfam" id="PF07690">
    <property type="entry name" value="MFS_1"/>
    <property type="match status" value="1"/>
</dbReference>
<dbReference type="SUPFAM" id="SSF103473">
    <property type="entry name" value="MFS general substrate transporter"/>
    <property type="match status" value="1"/>
</dbReference>
<dbReference type="InParanoid" id="G4YVP8"/>
<dbReference type="PANTHER" id="PTHR23504:SF1">
    <property type="entry name" value="GH21943P-RELATED"/>
    <property type="match status" value="1"/>
</dbReference>
<dbReference type="GO" id="GO:0022857">
    <property type="term" value="F:transmembrane transporter activity"/>
    <property type="evidence" value="ECO:0007669"/>
    <property type="project" value="InterPro"/>
</dbReference>
<dbReference type="GeneID" id="20645542"/>
<evidence type="ECO:0000313" key="9">
    <source>
        <dbReference type="Proteomes" id="UP000002640"/>
    </source>
</evidence>
<feature type="transmembrane region" description="Helical" evidence="7">
    <location>
        <begin position="144"/>
        <end position="163"/>
    </location>
</feature>
<evidence type="ECO:0000256" key="5">
    <source>
        <dbReference type="ARBA" id="ARBA00023136"/>
    </source>
</evidence>
<dbReference type="RefSeq" id="XP_009521368.1">
    <property type="nucleotide sequence ID" value="XM_009523073.1"/>
</dbReference>
<evidence type="ECO:0000256" key="1">
    <source>
        <dbReference type="ARBA" id="ARBA00004141"/>
    </source>
</evidence>
<dbReference type="PROSITE" id="PS51257">
    <property type="entry name" value="PROKAR_LIPOPROTEIN"/>
    <property type="match status" value="1"/>
</dbReference>
<feature type="transmembrane region" description="Helical" evidence="7">
    <location>
        <begin position="232"/>
        <end position="251"/>
    </location>
</feature>
<evidence type="ECO:0000313" key="8">
    <source>
        <dbReference type="EMBL" id="EGZ26080.1"/>
    </source>
</evidence>
<keyword evidence="3 7" id="KW-0812">Transmembrane</keyword>
<evidence type="ECO:0000256" key="7">
    <source>
        <dbReference type="SAM" id="Phobius"/>
    </source>
</evidence>
<dbReference type="Gene3D" id="1.20.1250.20">
    <property type="entry name" value="MFS general substrate transporter like domains"/>
    <property type="match status" value="1"/>
</dbReference>
<evidence type="ECO:0000256" key="4">
    <source>
        <dbReference type="ARBA" id="ARBA00022989"/>
    </source>
</evidence>
<feature type="transmembrane region" description="Helical" evidence="7">
    <location>
        <begin position="195"/>
        <end position="220"/>
    </location>
</feature>
<dbReference type="AlphaFoldDB" id="G4YVP8"/>
<dbReference type="GO" id="GO:0016020">
    <property type="term" value="C:membrane"/>
    <property type="evidence" value="ECO:0007669"/>
    <property type="project" value="UniProtKB-SubCell"/>
</dbReference>
<dbReference type="InterPro" id="IPR011701">
    <property type="entry name" value="MFS"/>
</dbReference>
<proteinExistence type="predicted"/>
<dbReference type="KEGG" id="psoj:PHYSODRAFT_327008"/>
<organism evidence="8 9">
    <name type="scientific">Phytophthora sojae (strain P6497)</name>
    <name type="common">Soybean stem and root rot agent</name>
    <name type="synonym">Phytophthora megasperma f. sp. glycines</name>
    <dbReference type="NCBI Taxonomy" id="1094619"/>
    <lineage>
        <taxon>Eukaryota</taxon>
        <taxon>Sar</taxon>
        <taxon>Stramenopiles</taxon>
        <taxon>Oomycota</taxon>
        <taxon>Peronosporomycetes</taxon>
        <taxon>Peronosporales</taxon>
        <taxon>Peronosporaceae</taxon>
        <taxon>Phytophthora</taxon>
    </lineage>
</organism>
<dbReference type="EMBL" id="JH159152">
    <property type="protein sequence ID" value="EGZ26080.1"/>
    <property type="molecule type" value="Genomic_DNA"/>
</dbReference>
<evidence type="ECO:0008006" key="10">
    <source>
        <dbReference type="Google" id="ProtNLM"/>
    </source>
</evidence>
<feature type="transmembrane region" description="Helical" evidence="7">
    <location>
        <begin position="325"/>
        <end position="346"/>
    </location>
</feature>
<name>G4YVP8_PHYSP</name>
<feature type="transmembrane region" description="Helical" evidence="7">
    <location>
        <begin position="263"/>
        <end position="284"/>
    </location>
</feature>
<sequence>MTRKSVWSPALPFVIASCIYLVGVVIAVSLPAGKKSSKPVDEEAHLLSPRGEPAPSHFKTEPETEDEIGGDDAMAVAGRTVLHVDDDYRKSHGATVAATSPCKPQRKRGFSCKFGTIVVLQFLTEAAFSIMNPILSIVMTEEQVLQIAACIFVIRVFWAVCILPETVPKHSRMTKTHWVMESPISSLSILFRNKLFMRLTCLIVITSFIRNGIFQIQSFFLNTIVGFDVKDFANLMLLGGVLALLGQGLLVKALVGCFKEKGVIIIALIASLMKTGGFAGAAFYPHKWVVFLSFIPGCIGDLTFPAISALKSMNVSEKEQGRLQGAIYGAQSVFDAIGPIVFSSLYAAMTRQSLLSEALPYIVASCVYVVGIAVAVSLPVSKTPPSRSEVAVEPAPLPPPVSDETPALASVYFETDKDEVEKGDRVEYATSSVLDDDQLLSEPSLGANSSEV</sequence>
<feature type="transmembrane region" description="Helical" evidence="7">
    <location>
        <begin position="358"/>
        <end position="378"/>
    </location>
</feature>
<protein>
    <recommendedName>
        <fullName evidence="10">Major facilitator superfamily (MFS) profile domain-containing protein</fullName>
    </recommendedName>
</protein>
<gene>
    <name evidence="8" type="ORF">PHYSODRAFT_327008</name>
</gene>
<keyword evidence="2" id="KW-0813">Transport</keyword>
<dbReference type="Proteomes" id="UP000002640">
    <property type="component" value="Unassembled WGS sequence"/>
</dbReference>
<feature type="region of interest" description="Disordered" evidence="6">
    <location>
        <begin position="35"/>
        <end position="68"/>
    </location>
</feature>
<dbReference type="InterPro" id="IPR036259">
    <property type="entry name" value="MFS_trans_sf"/>
</dbReference>
<feature type="transmembrane region" description="Helical" evidence="7">
    <location>
        <begin position="290"/>
        <end position="313"/>
    </location>
</feature>
<keyword evidence="9" id="KW-1185">Reference proteome</keyword>
<feature type="transmembrane region" description="Helical" evidence="7">
    <location>
        <begin position="114"/>
        <end position="138"/>
    </location>
</feature>
<keyword evidence="5 7" id="KW-0472">Membrane</keyword>
<feature type="region of interest" description="Disordered" evidence="6">
    <location>
        <begin position="382"/>
        <end position="403"/>
    </location>
</feature>
<evidence type="ECO:0000256" key="2">
    <source>
        <dbReference type="ARBA" id="ARBA00022448"/>
    </source>
</evidence>
<accession>G4YVP8</accession>
<evidence type="ECO:0000256" key="6">
    <source>
        <dbReference type="SAM" id="MobiDB-lite"/>
    </source>
</evidence>